<dbReference type="PIRSF" id="PIRSF000161">
    <property type="entry name" value="DHPR"/>
    <property type="match status" value="1"/>
</dbReference>
<dbReference type="InterPro" id="IPR000846">
    <property type="entry name" value="DapB_N"/>
</dbReference>
<dbReference type="EC" id="1.17.1.8" evidence="9 12"/>
<evidence type="ECO:0000313" key="15">
    <source>
        <dbReference type="EMBL" id="MBN8658930.1"/>
    </source>
</evidence>
<dbReference type="InterPro" id="IPR036291">
    <property type="entry name" value="NAD(P)-bd_dom_sf"/>
</dbReference>
<reference evidence="15" key="1">
    <citation type="submission" date="2021-02" db="EMBL/GenBank/DDBJ databases">
        <title>Genome-Resolved Metagenomics of a Microbial Community Performing Photosynthetic Biological Nutrient Removal.</title>
        <authorList>
            <person name="Mcdaniel E.A."/>
        </authorList>
    </citation>
    <scope>NUCLEOTIDE SEQUENCE</scope>
    <source>
        <strain evidence="15">UWPOB_OBS1</strain>
    </source>
</reference>
<accession>A0A8J7TJS3</accession>
<evidence type="ECO:0000256" key="5">
    <source>
        <dbReference type="ARBA" id="ARBA00023002"/>
    </source>
</evidence>
<dbReference type="EMBL" id="JAFLCK010000001">
    <property type="protein sequence ID" value="MBN8658930.1"/>
    <property type="molecule type" value="Genomic_DNA"/>
</dbReference>
<evidence type="ECO:0000259" key="14">
    <source>
        <dbReference type="Pfam" id="PF05173"/>
    </source>
</evidence>
<dbReference type="SUPFAM" id="SSF55347">
    <property type="entry name" value="Glyceraldehyde-3-phosphate dehydrogenase-like, C-terminal domain"/>
    <property type="match status" value="1"/>
</dbReference>
<evidence type="ECO:0000256" key="2">
    <source>
        <dbReference type="ARBA" id="ARBA00022605"/>
    </source>
</evidence>
<dbReference type="Gene3D" id="3.30.360.10">
    <property type="entry name" value="Dihydrodipicolinate Reductase, domain 2"/>
    <property type="match status" value="1"/>
</dbReference>
<evidence type="ECO:0000256" key="12">
    <source>
        <dbReference type="NCBIfam" id="TIGR00036"/>
    </source>
</evidence>
<dbReference type="PANTHER" id="PTHR20836:SF0">
    <property type="entry name" value="4-HYDROXY-TETRAHYDRODIPICOLINATE REDUCTASE 1, CHLOROPLASTIC-RELATED"/>
    <property type="match status" value="1"/>
</dbReference>
<keyword evidence="3" id="KW-0521">NADP</keyword>
<dbReference type="InterPro" id="IPR022663">
    <property type="entry name" value="DapB_C"/>
</dbReference>
<dbReference type="Pfam" id="PF05173">
    <property type="entry name" value="DapB_C"/>
    <property type="match status" value="1"/>
</dbReference>
<keyword evidence="6" id="KW-0520">NAD</keyword>
<name>A0A8J7TJS3_9BACT</name>
<evidence type="ECO:0000256" key="7">
    <source>
        <dbReference type="ARBA" id="ARBA00023154"/>
    </source>
</evidence>
<keyword evidence="2" id="KW-0028">Amino-acid biosynthesis</keyword>
<dbReference type="CDD" id="cd02274">
    <property type="entry name" value="DHDPR_N"/>
    <property type="match status" value="1"/>
</dbReference>
<comment type="caution">
    <text evidence="15">The sequence shown here is derived from an EMBL/GenBank/DDBJ whole genome shotgun (WGS) entry which is preliminary data.</text>
</comment>
<protein>
    <recommendedName>
        <fullName evidence="9 12">4-hydroxy-tetrahydrodipicolinate reductase</fullName>
        <ecNumber evidence="9 12">1.17.1.8</ecNumber>
    </recommendedName>
</protein>
<evidence type="ECO:0000256" key="9">
    <source>
        <dbReference type="ARBA" id="ARBA00038983"/>
    </source>
</evidence>
<organism evidence="15 16">
    <name type="scientific">Candidatus Obscuribacter phosphatis</name>
    <dbReference type="NCBI Taxonomy" id="1906157"/>
    <lineage>
        <taxon>Bacteria</taxon>
        <taxon>Bacillati</taxon>
        <taxon>Candidatus Melainabacteria</taxon>
        <taxon>Candidatus Obscuribacterales</taxon>
        <taxon>Candidatus Obscuribacteraceae</taxon>
        <taxon>Candidatus Obscuribacter</taxon>
    </lineage>
</organism>
<evidence type="ECO:0000256" key="6">
    <source>
        <dbReference type="ARBA" id="ARBA00023027"/>
    </source>
</evidence>
<dbReference type="SUPFAM" id="SSF51735">
    <property type="entry name" value="NAD(P)-binding Rossmann-fold domains"/>
    <property type="match status" value="1"/>
</dbReference>
<gene>
    <name evidence="15" type="primary">dapB</name>
    <name evidence="15" type="ORF">J0M35_01095</name>
</gene>
<dbReference type="InterPro" id="IPR023940">
    <property type="entry name" value="DHDPR_bac"/>
</dbReference>
<comment type="catalytic activity">
    <reaction evidence="10">
        <text>(S)-2,3,4,5-tetrahydrodipicolinate + NADP(+) + H2O = (2S,4S)-4-hydroxy-2,3,4,5-tetrahydrodipicolinate + NADPH + H(+)</text>
        <dbReference type="Rhea" id="RHEA:35331"/>
        <dbReference type="ChEBI" id="CHEBI:15377"/>
        <dbReference type="ChEBI" id="CHEBI:15378"/>
        <dbReference type="ChEBI" id="CHEBI:16845"/>
        <dbReference type="ChEBI" id="CHEBI:57783"/>
        <dbReference type="ChEBI" id="CHEBI:58349"/>
        <dbReference type="ChEBI" id="CHEBI:67139"/>
        <dbReference type="EC" id="1.17.1.8"/>
    </reaction>
</comment>
<dbReference type="PANTHER" id="PTHR20836">
    <property type="entry name" value="DIHYDRODIPICOLINATE REDUCTASE"/>
    <property type="match status" value="1"/>
</dbReference>
<keyword evidence="4" id="KW-0220">Diaminopimelate biosynthesis</keyword>
<sequence>MKICLGGVTGWTGSAVAEAIVKADGLDLTAALSRSKGGSVIEIAGAAVPVFAQLETALQERSFDVYVDYTSAHAVYANVKLALEHAVFVVVGSSGLTEAQYKELEALALSKQVGIIACGNFSITAALAIHFSLLAARYLPNREIIDYASAAKSDAPSGTTRELAERLAAVPCDAEALSVQDQTSPGRGADIAGTRVHSLRLPGYTLAFDAVFSNPEERLVISHAAGKSAAPYVDGTLLAISKVQQQKGLCRGMDKLLFQ</sequence>
<dbReference type="NCBIfam" id="TIGR00036">
    <property type="entry name" value="dapB"/>
    <property type="match status" value="1"/>
</dbReference>
<evidence type="ECO:0000259" key="13">
    <source>
        <dbReference type="Pfam" id="PF01113"/>
    </source>
</evidence>
<evidence type="ECO:0000256" key="3">
    <source>
        <dbReference type="ARBA" id="ARBA00022857"/>
    </source>
</evidence>
<comment type="similarity">
    <text evidence="1">Belongs to the DapB family.</text>
</comment>
<evidence type="ECO:0000313" key="16">
    <source>
        <dbReference type="Proteomes" id="UP000664277"/>
    </source>
</evidence>
<keyword evidence="7" id="KW-0457">Lysine biosynthesis</keyword>
<proteinExistence type="inferred from homology"/>
<comment type="pathway">
    <text evidence="8">Amino-acid biosynthesis; L-lysine biosynthesis via DAP pathway; (S)-tetrahydrodipicolinate from L-aspartate: step 4/4.</text>
</comment>
<dbReference type="GO" id="GO:0008839">
    <property type="term" value="F:4-hydroxy-tetrahydrodipicolinate reductase"/>
    <property type="evidence" value="ECO:0007669"/>
    <property type="project" value="UniProtKB-UniRule"/>
</dbReference>
<dbReference type="Pfam" id="PF01113">
    <property type="entry name" value="DapB_N"/>
    <property type="match status" value="1"/>
</dbReference>
<dbReference type="Gene3D" id="3.40.50.720">
    <property type="entry name" value="NAD(P)-binding Rossmann-like Domain"/>
    <property type="match status" value="1"/>
</dbReference>
<dbReference type="GO" id="GO:0009089">
    <property type="term" value="P:lysine biosynthetic process via diaminopimelate"/>
    <property type="evidence" value="ECO:0007669"/>
    <property type="project" value="UniProtKB-UniRule"/>
</dbReference>
<evidence type="ECO:0000256" key="8">
    <source>
        <dbReference type="ARBA" id="ARBA00037922"/>
    </source>
</evidence>
<dbReference type="AlphaFoldDB" id="A0A8J7TJS3"/>
<dbReference type="GO" id="GO:0005829">
    <property type="term" value="C:cytosol"/>
    <property type="evidence" value="ECO:0007669"/>
    <property type="project" value="TreeGrafter"/>
</dbReference>
<dbReference type="GO" id="GO:0019877">
    <property type="term" value="P:diaminopimelate biosynthetic process"/>
    <property type="evidence" value="ECO:0007669"/>
    <property type="project" value="UniProtKB-KW"/>
</dbReference>
<keyword evidence="5 15" id="KW-0560">Oxidoreductase</keyword>
<feature type="domain" description="Dihydrodipicolinate reductase C-terminal" evidence="14">
    <location>
        <begin position="127"/>
        <end position="257"/>
    </location>
</feature>
<evidence type="ECO:0000256" key="11">
    <source>
        <dbReference type="ARBA" id="ARBA00049396"/>
    </source>
</evidence>
<evidence type="ECO:0000256" key="1">
    <source>
        <dbReference type="ARBA" id="ARBA00006642"/>
    </source>
</evidence>
<dbReference type="Proteomes" id="UP000664277">
    <property type="component" value="Unassembled WGS sequence"/>
</dbReference>
<evidence type="ECO:0000256" key="4">
    <source>
        <dbReference type="ARBA" id="ARBA00022915"/>
    </source>
</evidence>
<feature type="domain" description="Dihydrodipicolinate reductase N-terminal" evidence="13">
    <location>
        <begin position="1"/>
        <end position="121"/>
    </location>
</feature>
<evidence type="ECO:0000256" key="10">
    <source>
        <dbReference type="ARBA" id="ARBA00049080"/>
    </source>
</evidence>
<comment type="catalytic activity">
    <reaction evidence="11">
        <text>(S)-2,3,4,5-tetrahydrodipicolinate + NAD(+) + H2O = (2S,4S)-4-hydroxy-2,3,4,5-tetrahydrodipicolinate + NADH + H(+)</text>
        <dbReference type="Rhea" id="RHEA:35323"/>
        <dbReference type="ChEBI" id="CHEBI:15377"/>
        <dbReference type="ChEBI" id="CHEBI:15378"/>
        <dbReference type="ChEBI" id="CHEBI:16845"/>
        <dbReference type="ChEBI" id="CHEBI:57540"/>
        <dbReference type="ChEBI" id="CHEBI:57945"/>
        <dbReference type="ChEBI" id="CHEBI:67139"/>
        <dbReference type="EC" id="1.17.1.8"/>
    </reaction>
</comment>